<keyword evidence="1" id="KW-0012">Acyltransferase</keyword>
<proteinExistence type="predicted"/>
<accession>A0A873WCP9</accession>
<dbReference type="InterPro" id="IPR016181">
    <property type="entry name" value="Acyl_CoA_acyltransferase"/>
</dbReference>
<keyword evidence="2" id="KW-1185">Reference proteome</keyword>
<evidence type="ECO:0000313" key="1">
    <source>
        <dbReference type="EMBL" id="QPB09179.1"/>
    </source>
</evidence>
<sequence>MDIVMLTDAETVLDVVDAEEYYLPTGIMRHWIQMAIRRGPGHCRAFWFEGGIFVLTKIPLTNSNTWNASIWISEDYRRKGLAKRITVLALDMFRLANATLRFHPWDQRSVAFFSNLVNEGLLTGKNFGDIGSRRLLSSELLKDPETFTSQRVELV</sequence>
<dbReference type="GO" id="GO:0016746">
    <property type="term" value="F:acyltransferase activity"/>
    <property type="evidence" value="ECO:0007669"/>
    <property type="project" value="UniProtKB-KW"/>
</dbReference>
<reference evidence="1 2" key="1">
    <citation type="submission" date="2020-07" db="EMBL/GenBank/DDBJ databases">
        <title>Complete genome sequence of Klebsiella pneumoniae phage Miami.</title>
        <authorList>
            <person name="Mora D.A."/>
            <person name="Lessor L."/>
            <person name="Gill J."/>
            <person name="Liu M."/>
        </authorList>
    </citation>
    <scope>NUCLEOTIDE SEQUENCE [LARGE SCALE GENOMIC DNA]</scope>
</reference>
<keyword evidence="1" id="KW-0808">Transferase</keyword>
<dbReference type="EMBL" id="MT701590">
    <property type="protein sequence ID" value="QPB09179.1"/>
    <property type="molecule type" value="Genomic_DNA"/>
</dbReference>
<organism evidence="1 2">
    <name type="scientific">Klebsiella phage Miami</name>
    <dbReference type="NCBI Taxonomy" id="2767581"/>
    <lineage>
        <taxon>Viruses</taxon>
        <taxon>Duplodnaviria</taxon>
        <taxon>Heunggongvirae</taxon>
        <taxon>Uroviricota</taxon>
        <taxon>Caudoviricetes</taxon>
        <taxon>Chimalliviridae</taxon>
        <taxon>Miamivirus</taxon>
        <taxon>Miamivirus miami</taxon>
    </lineage>
</organism>
<name>A0A873WCP9_9CAUD</name>
<protein>
    <submittedName>
        <fullName evidence="1">Putative acyl-CoA N-acyltransferase</fullName>
    </submittedName>
</protein>
<evidence type="ECO:0000313" key="2">
    <source>
        <dbReference type="Proteomes" id="UP000662782"/>
    </source>
</evidence>
<gene>
    <name evidence="1" type="ORF">CPT_Miami_084</name>
</gene>
<dbReference type="SUPFAM" id="SSF55729">
    <property type="entry name" value="Acyl-CoA N-acyltransferases (Nat)"/>
    <property type="match status" value="1"/>
</dbReference>
<dbReference type="Proteomes" id="UP000662782">
    <property type="component" value="Segment"/>
</dbReference>